<reference evidence="1 2" key="1">
    <citation type="submission" date="2016-10" db="EMBL/GenBank/DDBJ databases">
        <authorList>
            <person name="de Groot N.N."/>
        </authorList>
    </citation>
    <scope>NUCLEOTIDE SEQUENCE [LARGE SCALE GENOMIC DNA]</scope>
    <source>
        <strain evidence="1 2">S137</strain>
    </source>
</reference>
<evidence type="ECO:0000313" key="1">
    <source>
        <dbReference type="EMBL" id="SDO87064.1"/>
    </source>
</evidence>
<evidence type="ECO:0000313" key="2">
    <source>
        <dbReference type="Proteomes" id="UP000182412"/>
    </source>
</evidence>
<dbReference type="OrthoDB" id="1666286at2"/>
<dbReference type="RefSeq" id="WP_074571164.1">
    <property type="nucleotide sequence ID" value="NZ_FNJQ01000002.1"/>
</dbReference>
<name>A0A1H0N2W1_SELRU</name>
<dbReference type="Proteomes" id="UP000182412">
    <property type="component" value="Unassembled WGS sequence"/>
</dbReference>
<gene>
    <name evidence="1" type="ORF">SAMN05216366_102154</name>
</gene>
<organism evidence="1 2">
    <name type="scientific">Selenomonas ruminantium</name>
    <dbReference type="NCBI Taxonomy" id="971"/>
    <lineage>
        <taxon>Bacteria</taxon>
        <taxon>Bacillati</taxon>
        <taxon>Bacillota</taxon>
        <taxon>Negativicutes</taxon>
        <taxon>Selenomonadales</taxon>
        <taxon>Selenomonadaceae</taxon>
        <taxon>Selenomonas</taxon>
    </lineage>
</organism>
<dbReference type="AlphaFoldDB" id="A0A1H0N2W1"/>
<proteinExistence type="predicted"/>
<accession>A0A1H0N2W1</accession>
<dbReference type="EMBL" id="FNJQ01000002">
    <property type="protein sequence ID" value="SDO87064.1"/>
    <property type="molecule type" value="Genomic_DNA"/>
</dbReference>
<sequence length="108" mass="12267">MTIEEIKNEIVTHIDEFITPEMKAEGVKFLRNEVLPYVKEVLQTALGKVEKQAADEKGWCYFRDKYFYPNFSRVMLYAVDKVLGKMEAAATAELTKGSDAPAQQSGQE</sequence>
<protein>
    <submittedName>
        <fullName evidence="1">Uncharacterized protein</fullName>
    </submittedName>
</protein>